<evidence type="ECO:0008006" key="4">
    <source>
        <dbReference type="Google" id="ProtNLM"/>
    </source>
</evidence>
<evidence type="ECO:0000313" key="3">
    <source>
        <dbReference type="Proteomes" id="UP001589589"/>
    </source>
</evidence>
<keyword evidence="3" id="KW-1185">Reference proteome</keyword>
<organism evidence="2 3">
    <name type="scientific">Flavobacterium branchiarum</name>
    <dbReference type="NCBI Taxonomy" id="1114870"/>
    <lineage>
        <taxon>Bacteria</taxon>
        <taxon>Pseudomonadati</taxon>
        <taxon>Bacteroidota</taxon>
        <taxon>Flavobacteriia</taxon>
        <taxon>Flavobacteriales</taxon>
        <taxon>Flavobacteriaceae</taxon>
        <taxon>Flavobacterium</taxon>
    </lineage>
</organism>
<feature type="transmembrane region" description="Helical" evidence="1">
    <location>
        <begin position="6"/>
        <end position="26"/>
    </location>
</feature>
<evidence type="ECO:0000256" key="1">
    <source>
        <dbReference type="SAM" id="Phobius"/>
    </source>
</evidence>
<dbReference type="EMBL" id="JBHMEX010000054">
    <property type="protein sequence ID" value="MFB9065738.1"/>
    <property type="molecule type" value="Genomic_DNA"/>
</dbReference>
<dbReference type="Proteomes" id="UP001589589">
    <property type="component" value="Unassembled WGS sequence"/>
</dbReference>
<keyword evidence="1" id="KW-0812">Transmembrane</keyword>
<keyword evidence="1" id="KW-1133">Transmembrane helix</keyword>
<protein>
    <recommendedName>
        <fullName evidence="4">Lipoprotein SmpA/OmlA domain-containing protein</fullName>
    </recommendedName>
</protein>
<evidence type="ECO:0000313" key="2">
    <source>
        <dbReference type="EMBL" id="MFB9065738.1"/>
    </source>
</evidence>
<accession>A0ABV5FQA7</accession>
<keyword evidence="1" id="KW-0472">Membrane</keyword>
<comment type="caution">
    <text evidence="2">The sequence shown here is derived from an EMBL/GenBank/DDBJ whole genome shotgun (WGS) entry which is preliminary data.</text>
</comment>
<reference evidence="2 3" key="1">
    <citation type="submission" date="2024-09" db="EMBL/GenBank/DDBJ databases">
        <authorList>
            <person name="Sun Q."/>
            <person name="Mori K."/>
        </authorList>
    </citation>
    <scope>NUCLEOTIDE SEQUENCE [LARGE SCALE GENOMIC DNA]</scope>
    <source>
        <strain evidence="2 3">CECT 7908</strain>
    </source>
</reference>
<sequence>MKKNNIFIIVIVTVFICVLGFSGKISGEKFDPYKWKNANLNIEDNMSLRWDMMNSLRNNYKLIGMSKNQIFNLLGKPDSDFSTEKKFTYYLGYSKIGINTGSLIIKFENERVIEIDVWQD</sequence>
<gene>
    <name evidence="2" type="ORF">ACFFUQ_17085</name>
</gene>
<proteinExistence type="predicted"/>
<name>A0ABV5FQA7_9FLAO</name>
<dbReference type="RefSeq" id="WP_290264086.1">
    <property type="nucleotide sequence ID" value="NZ_JAUFQQ010000003.1"/>
</dbReference>